<protein>
    <recommendedName>
        <fullName evidence="5">Lipoprotein LppI</fullName>
    </recommendedName>
</protein>
<evidence type="ECO:0000313" key="3">
    <source>
        <dbReference type="EMBL" id="ORJ64783.1"/>
    </source>
</evidence>
<dbReference type="PROSITE" id="PS51257">
    <property type="entry name" value="PROKAR_LIPOPROTEIN"/>
    <property type="match status" value="1"/>
</dbReference>
<evidence type="ECO:0000313" key="4">
    <source>
        <dbReference type="Proteomes" id="UP000193040"/>
    </source>
</evidence>
<feature type="compositionally biased region" description="Low complexity" evidence="1">
    <location>
        <begin position="27"/>
        <end position="59"/>
    </location>
</feature>
<gene>
    <name evidence="3" type="ORF">B5M45_00490</name>
</gene>
<feature type="signal peptide" evidence="2">
    <location>
        <begin position="1"/>
        <end position="19"/>
    </location>
</feature>
<sequence length="233" mass="23788">MRMAALLALPVLVAACSHTGGGQSAQTSNPTTTVTGSSPTATVSRGGKPPAASTPPTAGAPISDVIAWIEAGRPADPAGYHSVTREGVTTPLGSDIAFTVASAPPGRPVVCTTDSKHTGDTLTCLVDLVDPPPRPDTAYGEWKGGWVDFDGMKLQVGAARGDPGPFVNGDGPELASGTTLSYDDYRCRADQAGLYCVNYAHQSAVRFSSAGIQQFGCLRPVPPPDGVGISFSC</sequence>
<accession>A0A1X0YHI0</accession>
<keyword evidence="4" id="KW-1185">Reference proteome</keyword>
<evidence type="ECO:0000256" key="1">
    <source>
        <dbReference type="SAM" id="MobiDB-lite"/>
    </source>
</evidence>
<feature type="region of interest" description="Disordered" evidence="1">
    <location>
        <begin position="19"/>
        <end position="59"/>
    </location>
</feature>
<reference evidence="3 4" key="1">
    <citation type="submission" date="2017-03" db="EMBL/GenBank/DDBJ databases">
        <title>Genomic insights into Mycobacterium simiae human colonization.</title>
        <authorList>
            <person name="Steffani J.L."/>
            <person name="Brunck M.E."/>
            <person name="Cruz E."/>
            <person name="Montiel R."/>
            <person name="Barona F."/>
        </authorList>
    </citation>
    <scope>NUCLEOTIDE SEQUENCE [LARGE SCALE GENOMIC DNA]</scope>
    <source>
        <strain evidence="3 4">MsiGto</strain>
    </source>
</reference>
<proteinExistence type="predicted"/>
<evidence type="ECO:0000256" key="2">
    <source>
        <dbReference type="SAM" id="SignalP"/>
    </source>
</evidence>
<organism evidence="3 4">
    <name type="scientific">Mycobacterium simiae</name>
    <name type="common">Mycobacterium habana</name>
    <dbReference type="NCBI Taxonomy" id="1784"/>
    <lineage>
        <taxon>Bacteria</taxon>
        <taxon>Bacillati</taxon>
        <taxon>Actinomycetota</taxon>
        <taxon>Actinomycetes</taxon>
        <taxon>Mycobacteriales</taxon>
        <taxon>Mycobacteriaceae</taxon>
        <taxon>Mycobacterium</taxon>
        <taxon>Mycobacterium simiae complex</taxon>
    </lineage>
</organism>
<feature type="chain" id="PRO_5038491754" description="Lipoprotein LppI" evidence="2">
    <location>
        <begin position="20"/>
        <end position="233"/>
    </location>
</feature>
<dbReference type="Proteomes" id="UP000193040">
    <property type="component" value="Unassembled WGS sequence"/>
</dbReference>
<comment type="caution">
    <text evidence="3">The sequence shown here is derived from an EMBL/GenBank/DDBJ whole genome shotgun (WGS) entry which is preliminary data.</text>
</comment>
<dbReference type="RefSeq" id="WP_084946658.1">
    <property type="nucleotide sequence ID" value="NZ_JASWDE010000033.1"/>
</dbReference>
<evidence type="ECO:0008006" key="5">
    <source>
        <dbReference type="Google" id="ProtNLM"/>
    </source>
</evidence>
<dbReference type="EMBL" id="MZZM01000001">
    <property type="protein sequence ID" value="ORJ64783.1"/>
    <property type="molecule type" value="Genomic_DNA"/>
</dbReference>
<dbReference type="STRING" id="1784.VC42_02970"/>
<keyword evidence="2" id="KW-0732">Signal</keyword>
<dbReference type="AlphaFoldDB" id="A0A1X0YHI0"/>
<name>A0A1X0YHI0_MYCSI</name>